<keyword evidence="1" id="KW-1185">Reference proteome</keyword>
<organism evidence="1 2">
    <name type="scientific">Panagrellus redivivus</name>
    <name type="common">Microworm</name>
    <dbReference type="NCBI Taxonomy" id="6233"/>
    <lineage>
        <taxon>Eukaryota</taxon>
        <taxon>Metazoa</taxon>
        <taxon>Ecdysozoa</taxon>
        <taxon>Nematoda</taxon>
        <taxon>Chromadorea</taxon>
        <taxon>Rhabditida</taxon>
        <taxon>Tylenchina</taxon>
        <taxon>Panagrolaimomorpha</taxon>
        <taxon>Panagrolaimoidea</taxon>
        <taxon>Panagrolaimidae</taxon>
        <taxon>Panagrellus</taxon>
    </lineage>
</organism>
<accession>A0A7E4VPH8</accession>
<proteinExistence type="predicted"/>
<name>A0A7E4VPH8_PANRE</name>
<evidence type="ECO:0000313" key="1">
    <source>
        <dbReference type="Proteomes" id="UP000492821"/>
    </source>
</evidence>
<dbReference type="Proteomes" id="UP000492821">
    <property type="component" value="Unassembled WGS sequence"/>
</dbReference>
<reference evidence="1" key="1">
    <citation type="journal article" date="2013" name="Genetics">
        <title>The draft genome and transcriptome of Panagrellus redivivus are shaped by the harsh demands of a free-living lifestyle.</title>
        <authorList>
            <person name="Srinivasan J."/>
            <person name="Dillman A.R."/>
            <person name="Macchietto M.G."/>
            <person name="Heikkinen L."/>
            <person name="Lakso M."/>
            <person name="Fracchia K.M."/>
            <person name="Antoshechkin I."/>
            <person name="Mortazavi A."/>
            <person name="Wong G."/>
            <person name="Sternberg P.W."/>
        </authorList>
    </citation>
    <scope>NUCLEOTIDE SEQUENCE [LARGE SCALE GENOMIC DNA]</scope>
    <source>
        <strain evidence="1">MT8872</strain>
    </source>
</reference>
<sequence>MITLFPFFKQKRPKTSKSAHPSLLGLTAFIHFPFKHIAPTTTLFISPSAASVIHCIDIGEECAKANVYQKTTLRQSYHICPSFD</sequence>
<dbReference type="WBParaSite" id="Pan_g2333.t1">
    <property type="protein sequence ID" value="Pan_g2333.t1"/>
    <property type="gene ID" value="Pan_g2333"/>
</dbReference>
<evidence type="ECO:0000313" key="2">
    <source>
        <dbReference type="WBParaSite" id="Pan_g2333.t1"/>
    </source>
</evidence>
<protein>
    <submittedName>
        <fullName evidence="2">Ovule protein</fullName>
    </submittedName>
</protein>
<reference evidence="2" key="2">
    <citation type="submission" date="2020-10" db="UniProtKB">
        <authorList>
            <consortium name="WormBaseParasite"/>
        </authorList>
    </citation>
    <scope>IDENTIFICATION</scope>
</reference>
<dbReference type="AlphaFoldDB" id="A0A7E4VPH8"/>